<sequence>MEYSQLTKIFFLTALGFSLSLSLTPFFTGFLYRNKLGKQIRQDKSTPNFYKLHKNKEGTPTMGGVLIWGSLVILILFFWFFGDALGAPSLKSLNFLTRKETLLPLGAFLGASLVGLADDWLDIKKRGHNGRGLRFRFKLVLYAIVATIGAWWFFFKLEFSQVYIPFIGNIDFGFWYIPFFILAVVSTSFAVNETDGLDGLAGGTLLIAFASYGIIAFTQGKYDLATFIGVISGALLAFLWFNVHPARFFMGDTGSMGLGVLLAIVAFLTNSVFLLALIGFIFLAEALSLLLQIFWKKVFKKRLLLSSPIHHHFEALGWPETKVTMRFWIIAAVMGMLGVIIYFIG</sequence>
<evidence type="ECO:0000256" key="5">
    <source>
        <dbReference type="ARBA" id="ARBA00022989"/>
    </source>
</evidence>
<dbReference type="Proteomes" id="UP000230922">
    <property type="component" value="Unassembled WGS sequence"/>
</dbReference>
<dbReference type="GO" id="GO:0046872">
    <property type="term" value="F:metal ion binding"/>
    <property type="evidence" value="ECO:0007669"/>
    <property type="project" value="UniProtKB-KW"/>
</dbReference>
<dbReference type="GO" id="GO:0009252">
    <property type="term" value="P:peptidoglycan biosynthetic process"/>
    <property type="evidence" value="ECO:0007669"/>
    <property type="project" value="UniProtKB-UniRule"/>
</dbReference>
<comment type="subcellular location">
    <subcellularLocation>
        <location evidence="7">Cell membrane</location>
        <topology evidence="7">Multi-pass membrane protein</topology>
    </subcellularLocation>
    <subcellularLocation>
        <location evidence="1">Membrane</location>
        <topology evidence="1">Multi-pass membrane protein</topology>
    </subcellularLocation>
</comment>
<keyword evidence="7" id="KW-1003">Cell membrane</keyword>
<feature type="binding site" evidence="9">
    <location>
        <position position="192"/>
    </location>
    <ligand>
        <name>Mg(2+)</name>
        <dbReference type="ChEBI" id="CHEBI:18420"/>
    </ligand>
</feature>
<keyword evidence="7" id="KW-0133">Cell shape</keyword>
<comment type="similarity">
    <text evidence="2 7">Belongs to the glycosyltransferase 4 family. MraY subfamily.</text>
</comment>
<dbReference type="Pfam" id="PF00953">
    <property type="entry name" value="Glycos_transf_4"/>
    <property type="match status" value="1"/>
</dbReference>
<feature type="transmembrane region" description="Helical" evidence="7">
    <location>
        <begin position="174"/>
        <end position="192"/>
    </location>
</feature>
<evidence type="ECO:0000256" key="2">
    <source>
        <dbReference type="ARBA" id="ARBA00005583"/>
    </source>
</evidence>
<reference evidence="11" key="1">
    <citation type="submission" date="2017-09" db="EMBL/GenBank/DDBJ databases">
        <title>Depth-based differentiation of microbial function through sediment-hosted aquifers and enrichment of novel symbionts in the deep terrestrial subsurface.</title>
        <authorList>
            <person name="Probst A.J."/>
            <person name="Ladd B."/>
            <person name="Jarett J.K."/>
            <person name="Geller-Mcgrath D.E."/>
            <person name="Sieber C.M.K."/>
            <person name="Emerson J.B."/>
            <person name="Anantharaman K."/>
            <person name="Thomas B.C."/>
            <person name="Malmstrom R."/>
            <person name="Stieglmeier M."/>
            <person name="Klingl A."/>
            <person name="Woyke T."/>
            <person name="Ryan C.M."/>
            <person name="Banfield J.F."/>
        </authorList>
    </citation>
    <scope>NUCLEOTIDE SEQUENCE [LARGE SCALE GENOMIC DNA]</scope>
</reference>
<dbReference type="GO" id="GO:0051992">
    <property type="term" value="F:UDP-N-acetylmuramoyl-L-alanyl-D-glutamyl-meso-2,6-diaminopimelyl-D-alanyl-D-alanine:undecaprenyl-phosphate transferase activity"/>
    <property type="evidence" value="ECO:0007669"/>
    <property type="project" value="RHEA"/>
</dbReference>
<dbReference type="Pfam" id="PF10555">
    <property type="entry name" value="MraY_sig1"/>
    <property type="match status" value="1"/>
</dbReference>
<comment type="pathway">
    <text evidence="7">Cell wall biogenesis; peptidoglycan biosynthesis.</text>
</comment>
<keyword evidence="4 7" id="KW-0812">Transmembrane</keyword>
<gene>
    <name evidence="7 10" type="primary">mraY</name>
    <name evidence="10" type="ORF">COT92_02075</name>
</gene>
<comment type="cofactor">
    <cofactor evidence="7 9">
        <name>Mg(2+)</name>
        <dbReference type="ChEBI" id="CHEBI:18420"/>
    </cofactor>
</comment>
<protein>
    <recommendedName>
        <fullName evidence="7 8">Phospho-N-acetylmuramoyl-pentapeptide-transferase</fullName>
        <ecNumber evidence="7 8">2.7.8.13</ecNumber>
    </recommendedName>
    <alternativeName>
        <fullName evidence="7">UDP-MurNAc-pentapeptide phosphotransferase</fullName>
    </alternativeName>
</protein>
<feature type="transmembrane region" description="Helical" evidence="7">
    <location>
        <begin position="102"/>
        <end position="123"/>
    </location>
</feature>
<evidence type="ECO:0000256" key="1">
    <source>
        <dbReference type="ARBA" id="ARBA00004141"/>
    </source>
</evidence>
<feature type="transmembrane region" description="Helical" evidence="7">
    <location>
        <begin position="135"/>
        <end position="154"/>
    </location>
</feature>
<feature type="transmembrane region" description="Helical" evidence="7">
    <location>
        <begin position="224"/>
        <end position="241"/>
    </location>
</feature>
<keyword evidence="7" id="KW-0573">Peptidoglycan synthesis</keyword>
<dbReference type="PANTHER" id="PTHR22926">
    <property type="entry name" value="PHOSPHO-N-ACETYLMURAMOYL-PENTAPEPTIDE-TRANSFERASE"/>
    <property type="match status" value="1"/>
</dbReference>
<evidence type="ECO:0000256" key="8">
    <source>
        <dbReference type="NCBIfam" id="TIGR00445"/>
    </source>
</evidence>
<feature type="transmembrane region" description="Helical" evidence="7">
    <location>
        <begin position="327"/>
        <end position="344"/>
    </location>
</feature>
<proteinExistence type="inferred from homology"/>
<keyword evidence="5 7" id="KW-1133">Transmembrane helix</keyword>
<dbReference type="GO" id="GO:0005886">
    <property type="term" value="C:plasma membrane"/>
    <property type="evidence" value="ECO:0007669"/>
    <property type="project" value="UniProtKB-SubCell"/>
</dbReference>
<feature type="transmembrane region" description="Helical" evidence="7">
    <location>
        <begin position="248"/>
        <end position="268"/>
    </location>
</feature>
<dbReference type="CDD" id="cd06852">
    <property type="entry name" value="GT_MraY"/>
    <property type="match status" value="1"/>
</dbReference>
<feature type="transmembrane region" description="Helical" evidence="7">
    <location>
        <begin position="6"/>
        <end position="32"/>
    </location>
</feature>
<feature type="binding site" evidence="9">
    <location>
        <position position="252"/>
    </location>
    <ligand>
        <name>Mg(2+)</name>
        <dbReference type="ChEBI" id="CHEBI:18420"/>
    </ligand>
</feature>
<keyword evidence="7" id="KW-0961">Cell wall biogenesis/degradation</keyword>
<dbReference type="PANTHER" id="PTHR22926:SF5">
    <property type="entry name" value="PHOSPHO-N-ACETYLMURAMOYL-PENTAPEPTIDE-TRANSFERASE HOMOLOG"/>
    <property type="match status" value="1"/>
</dbReference>
<dbReference type="EC" id="2.7.8.13" evidence="7 8"/>
<feature type="transmembrane region" description="Helical" evidence="7">
    <location>
        <begin position="199"/>
        <end position="218"/>
    </location>
</feature>
<dbReference type="InterPro" id="IPR000715">
    <property type="entry name" value="Glycosyl_transferase_4"/>
</dbReference>
<dbReference type="EMBL" id="PFAK01000036">
    <property type="protein sequence ID" value="PIR96257.1"/>
    <property type="molecule type" value="Genomic_DNA"/>
</dbReference>
<evidence type="ECO:0000256" key="9">
    <source>
        <dbReference type="PIRSR" id="PIRSR600715-1"/>
    </source>
</evidence>
<comment type="function">
    <text evidence="7">Catalyzes the initial step of the lipid cycle reactions in the biosynthesis of the cell wall peptidoglycan: transfers peptidoglycan precursor phospho-MurNAc-pentapeptide from UDP-MurNAc-pentapeptide onto the lipid carrier undecaprenyl phosphate, yielding undecaprenyl-pyrophosphoryl-MurNAc-pentapeptide, known as lipid I.</text>
</comment>
<organism evidence="10 11">
    <name type="scientific">Candidatus Doudnabacteria bacterium CG10_big_fil_rev_8_21_14_0_10_42_18</name>
    <dbReference type="NCBI Taxonomy" id="1974552"/>
    <lineage>
        <taxon>Bacteria</taxon>
        <taxon>Candidatus Doudnaibacteriota</taxon>
    </lineage>
</organism>
<keyword evidence="7 9" id="KW-0460">Magnesium</keyword>
<dbReference type="HAMAP" id="MF_00038">
    <property type="entry name" value="MraY"/>
    <property type="match status" value="1"/>
</dbReference>
<dbReference type="GO" id="GO:0008963">
    <property type="term" value="F:phospho-N-acetylmuramoyl-pentapeptide-transferase activity"/>
    <property type="evidence" value="ECO:0007669"/>
    <property type="project" value="UniProtKB-UniRule"/>
</dbReference>
<dbReference type="AlphaFoldDB" id="A0A2H0VAW6"/>
<keyword evidence="7" id="KW-0132">Cell division</keyword>
<keyword evidence="7 9" id="KW-0479">Metal-binding</keyword>
<evidence type="ECO:0000256" key="6">
    <source>
        <dbReference type="ARBA" id="ARBA00023136"/>
    </source>
</evidence>
<keyword evidence="7" id="KW-0131">Cell cycle</keyword>
<feature type="transmembrane region" description="Helical" evidence="7">
    <location>
        <begin position="61"/>
        <end position="82"/>
    </location>
</feature>
<accession>A0A2H0VAW6</accession>
<dbReference type="NCBIfam" id="TIGR00445">
    <property type="entry name" value="mraY"/>
    <property type="match status" value="1"/>
</dbReference>
<evidence type="ECO:0000256" key="3">
    <source>
        <dbReference type="ARBA" id="ARBA00022679"/>
    </source>
</evidence>
<evidence type="ECO:0000313" key="10">
    <source>
        <dbReference type="EMBL" id="PIR96257.1"/>
    </source>
</evidence>
<comment type="caution">
    <text evidence="10">The sequence shown here is derived from an EMBL/GenBank/DDBJ whole genome shotgun (WGS) entry which is preliminary data.</text>
</comment>
<dbReference type="GO" id="GO:0071555">
    <property type="term" value="P:cell wall organization"/>
    <property type="evidence" value="ECO:0007669"/>
    <property type="project" value="UniProtKB-KW"/>
</dbReference>
<evidence type="ECO:0000313" key="11">
    <source>
        <dbReference type="Proteomes" id="UP000230922"/>
    </source>
</evidence>
<feature type="transmembrane region" description="Helical" evidence="7">
    <location>
        <begin position="274"/>
        <end position="295"/>
    </location>
</feature>
<dbReference type="GO" id="GO:0051301">
    <property type="term" value="P:cell division"/>
    <property type="evidence" value="ECO:0007669"/>
    <property type="project" value="UniProtKB-KW"/>
</dbReference>
<dbReference type="InterPro" id="IPR018480">
    <property type="entry name" value="PNAcMuramoyl-5peptid_Trfase_CS"/>
</dbReference>
<evidence type="ECO:0000256" key="7">
    <source>
        <dbReference type="HAMAP-Rule" id="MF_00038"/>
    </source>
</evidence>
<name>A0A2H0VAW6_9BACT</name>
<evidence type="ECO:0000256" key="4">
    <source>
        <dbReference type="ARBA" id="ARBA00022692"/>
    </source>
</evidence>
<keyword evidence="3 7" id="KW-0808">Transferase</keyword>
<dbReference type="InterPro" id="IPR003524">
    <property type="entry name" value="PNAcMuramoyl-5peptid_Trfase"/>
</dbReference>
<keyword evidence="6 7" id="KW-0472">Membrane</keyword>
<dbReference type="GO" id="GO:0008360">
    <property type="term" value="P:regulation of cell shape"/>
    <property type="evidence" value="ECO:0007669"/>
    <property type="project" value="UniProtKB-KW"/>
</dbReference>
<dbReference type="UniPathway" id="UPA00219"/>
<comment type="catalytic activity">
    <reaction evidence="7">
        <text>UDP-N-acetyl-alpha-D-muramoyl-L-alanyl-gamma-D-glutamyl-meso-2,6-diaminopimeloyl-D-alanyl-D-alanine + di-trans,octa-cis-undecaprenyl phosphate = di-trans,octa-cis-undecaprenyl diphospho-N-acetyl-alpha-D-muramoyl-L-alanyl-D-glutamyl-meso-2,6-diaminopimeloyl-D-alanyl-D-alanine + UMP</text>
        <dbReference type="Rhea" id="RHEA:28386"/>
        <dbReference type="ChEBI" id="CHEBI:57865"/>
        <dbReference type="ChEBI" id="CHEBI:60392"/>
        <dbReference type="ChEBI" id="CHEBI:61386"/>
        <dbReference type="ChEBI" id="CHEBI:61387"/>
        <dbReference type="EC" id="2.7.8.13"/>
    </reaction>
</comment>